<sequence length="197" mass="22148">MEMTVASAIIRRIIIETKSSVDVITWDCLTELKYRGTKFIPWHIPSWVLEVNPTGMIRLPLCFKDKAKVRNLEVDFFVVGNPTAYNVILGGQLCIWGRLQFEADDGSVGKLQGDQRMARECYPINIRPLVEQSAERGPVLPLPPDKKPHTVPPPPVKVLAMHTLASTEFELPRLEAVDGIEEIPQDKECPKHTVQLG</sequence>
<protein>
    <submittedName>
        <fullName evidence="1">Uncharacterized protein</fullName>
    </submittedName>
</protein>
<organism evidence="1 2">
    <name type="scientific">Carnegiea gigantea</name>
    <dbReference type="NCBI Taxonomy" id="171969"/>
    <lineage>
        <taxon>Eukaryota</taxon>
        <taxon>Viridiplantae</taxon>
        <taxon>Streptophyta</taxon>
        <taxon>Embryophyta</taxon>
        <taxon>Tracheophyta</taxon>
        <taxon>Spermatophyta</taxon>
        <taxon>Magnoliopsida</taxon>
        <taxon>eudicotyledons</taxon>
        <taxon>Gunneridae</taxon>
        <taxon>Pentapetalae</taxon>
        <taxon>Caryophyllales</taxon>
        <taxon>Cactineae</taxon>
        <taxon>Cactaceae</taxon>
        <taxon>Cactoideae</taxon>
        <taxon>Echinocereeae</taxon>
        <taxon>Carnegiea</taxon>
    </lineage>
</organism>
<evidence type="ECO:0000313" key="1">
    <source>
        <dbReference type="EMBL" id="KAJ8433839.1"/>
    </source>
</evidence>
<accession>A0A9Q1JZM4</accession>
<proteinExistence type="predicted"/>
<reference evidence="1" key="1">
    <citation type="submission" date="2022-04" db="EMBL/GenBank/DDBJ databases">
        <title>Carnegiea gigantea Genome sequencing and assembly v2.</title>
        <authorList>
            <person name="Copetti D."/>
            <person name="Sanderson M.J."/>
            <person name="Burquez A."/>
            <person name="Wojciechowski M.F."/>
        </authorList>
    </citation>
    <scope>NUCLEOTIDE SEQUENCE</scope>
    <source>
        <strain evidence="1">SGP5-SGP5p</strain>
        <tissue evidence="1">Aerial part</tissue>
    </source>
</reference>
<keyword evidence="2" id="KW-1185">Reference proteome</keyword>
<evidence type="ECO:0000313" key="2">
    <source>
        <dbReference type="Proteomes" id="UP001153076"/>
    </source>
</evidence>
<dbReference type="OrthoDB" id="2919534at2759"/>
<comment type="caution">
    <text evidence="1">The sequence shown here is derived from an EMBL/GenBank/DDBJ whole genome shotgun (WGS) entry which is preliminary data.</text>
</comment>
<dbReference type="Proteomes" id="UP001153076">
    <property type="component" value="Unassembled WGS sequence"/>
</dbReference>
<dbReference type="PANTHER" id="PTHR33240">
    <property type="entry name" value="OS08G0508500 PROTEIN"/>
    <property type="match status" value="1"/>
</dbReference>
<name>A0A9Q1JZM4_9CARY</name>
<dbReference type="PANTHER" id="PTHR33240:SF17">
    <property type="entry name" value="EUKARYOTIC PEPTIDE CHAIN RELEASE FACTOR GTP-BINDING SUBUNIT-LIKE"/>
    <property type="match status" value="1"/>
</dbReference>
<dbReference type="AlphaFoldDB" id="A0A9Q1JZM4"/>
<gene>
    <name evidence="1" type="ORF">Cgig2_028156</name>
</gene>
<dbReference type="EMBL" id="JAKOGI010000515">
    <property type="protein sequence ID" value="KAJ8433839.1"/>
    <property type="molecule type" value="Genomic_DNA"/>
</dbReference>